<evidence type="ECO:0000313" key="2">
    <source>
        <dbReference type="EMBL" id="MPC41612.1"/>
    </source>
</evidence>
<accession>A0A5B7F541</accession>
<comment type="caution">
    <text evidence="2">The sequence shown here is derived from an EMBL/GenBank/DDBJ whole genome shotgun (WGS) entry which is preliminary data.</text>
</comment>
<protein>
    <submittedName>
        <fullName evidence="2">Uncharacterized protein</fullName>
    </submittedName>
</protein>
<gene>
    <name evidence="2" type="ORF">E2C01_035212</name>
</gene>
<sequence>MKLLEGAQRLRICKESNEIRPLRVSAEKHTGAAPHRPPPGSTVRRIEYSSQQTPLLFTKLEPPEAAE</sequence>
<reference evidence="2 3" key="1">
    <citation type="submission" date="2019-05" db="EMBL/GenBank/DDBJ databases">
        <title>Another draft genome of Portunus trituberculatus and its Hox gene families provides insights of decapod evolution.</title>
        <authorList>
            <person name="Jeong J.-H."/>
            <person name="Song I."/>
            <person name="Kim S."/>
            <person name="Choi T."/>
            <person name="Kim D."/>
            <person name="Ryu S."/>
            <person name="Kim W."/>
        </authorList>
    </citation>
    <scope>NUCLEOTIDE SEQUENCE [LARGE SCALE GENOMIC DNA]</scope>
    <source>
        <tissue evidence="2">Muscle</tissue>
    </source>
</reference>
<keyword evidence="3" id="KW-1185">Reference proteome</keyword>
<dbReference type="EMBL" id="VSRR010005128">
    <property type="protein sequence ID" value="MPC41612.1"/>
    <property type="molecule type" value="Genomic_DNA"/>
</dbReference>
<evidence type="ECO:0000256" key="1">
    <source>
        <dbReference type="SAM" id="MobiDB-lite"/>
    </source>
</evidence>
<feature type="region of interest" description="Disordered" evidence="1">
    <location>
        <begin position="23"/>
        <end position="67"/>
    </location>
</feature>
<dbReference type="Proteomes" id="UP000324222">
    <property type="component" value="Unassembled WGS sequence"/>
</dbReference>
<organism evidence="2 3">
    <name type="scientific">Portunus trituberculatus</name>
    <name type="common">Swimming crab</name>
    <name type="synonym">Neptunus trituberculatus</name>
    <dbReference type="NCBI Taxonomy" id="210409"/>
    <lineage>
        <taxon>Eukaryota</taxon>
        <taxon>Metazoa</taxon>
        <taxon>Ecdysozoa</taxon>
        <taxon>Arthropoda</taxon>
        <taxon>Crustacea</taxon>
        <taxon>Multicrustacea</taxon>
        <taxon>Malacostraca</taxon>
        <taxon>Eumalacostraca</taxon>
        <taxon>Eucarida</taxon>
        <taxon>Decapoda</taxon>
        <taxon>Pleocyemata</taxon>
        <taxon>Brachyura</taxon>
        <taxon>Eubrachyura</taxon>
        <taxon>Portunoidea</taxon>
        <taxon>Portunidae</taxon>
        <taxon>Portuninae</taxon>
        <taxon>Portunus</taxon>
    </lineage>
</organism>
<name>A0A5B7F541_PORTR</name>
<dbReference type="AlphaFoldDB" id="A0A5B7F541"/>
<proteinExistence type="predicted"/>
<evidence type="ECO:0000313" key="3">
    <source>
        <dbReference type="Proteomes" id="UP000324222"/>
    </source>
</evidence>